<feature type="non-terminal residue" evidence="1">
    <location>
        <position position="509"/>
    </location>
</feature>
<evidence type="ECO:0000313" key="1">
    <source>
        <dbReference type="EMBL" id="CAD7279969.1"/>
    </source>
</evidence>
<dbReference type="GO" id="GO:0006412">
    <property type="term" value="P:translation"/>
    <property type="evidence" value="ECO:0007669"/>
    <property type="project" value="InterPro"/>
</dbReference>
<dbReference type="EMBL" id="OA883910">
    <property type="protein sequence ID" value="CAD7279969.1"/>
    <property type="molecule type" value="Genomic_DNA"/>
</dbReference>
<dbReference type="Proteomes" id="UP000678499">
    <property type="component" value="Unassembled WGS sequence"/>
</dbReference>
<evidence type="ECO:0008006" key="3">
    <source>
        <dbReference type="Google" id="ProtNLM"/>
    </source>
</evidence>
<dbReference type="OrthoDB" id="274765at2759"/>
<proteinExistence type="predicted"/>
<dbReference type="InterPro" id="IPR036853">
    <property type="entry name" value="Ribosomal_uL14_sf"/>
</dbReference>
<name>A0A7R9BTW7_9CRUS</name>
<accession>A0A7R9BTW7</accession>
<gene>
    <name evidence="1" type="ORF">NMOB1V02_LOCUS7633</name>
</gene>
<protein>
    <recommendedName>
        <fullName evidence="3">60S ribosomal protein L23</fullName>
    </recommendedName>
</protein>
<dbReference type="GO" id="GO:0003735">
    <property type="term" value="F:structural constituent of ribosome"/>
    <property type="evidence" value="ECO:0007669"/>
    <property type="project" value="InterPro"/>
</dbReference>
<reference evidence="1" key="1">
    <citation type="submission" date="2020-11" db="EMBL/GenBank/DDBJ databases">
        <authorList>
            <person name="Tran Van P."/>
        </authorList>
    </citation>
    <scope>NUCLEOTIDE SEQUENCE</scope>
</reference>
<dbReference type="GO" id="GO:0005840">
    <property type="term" value="C:ribosome"/>
    <property type="evidence" value="ECO:0007669"/>
    <property type="project" value="InterPro"/>
</dbReference>
<feature type="non-terminal residue" evidence="1">
    <location>
        <position position="1"/>
    </location>
</feature>
<organism evidence="1">
    <name type="scientific">Notodromas monacha</name>
    <dbReference type="NCBI Taxonomy" id="399045"/>
    <lineage>
        <taxon>Eukaryota</taxon>
        <taxon>Metazoa</taxon>
        <taxon>Ecdysozoa</taxon>
        <taxon>Arthropoda</taxon>
        <taxon>Crustacea</taxon>
        <taxon>Oligostraca</taxon>
        <taxon>Ostracoda</taxon>
        <taxon>Podocopa</taxon>
        <taxon>Podocopida</taxon>
        <taxon>Cypridocopina</taxon>
        <taxon>Cypridoidea</taxon>
        <taxon>Cyprididae</taxon>
        <taxon>Notodromas</taxon>
    </lineage>
</organism>
<dbReference type="EMBL" id="CAJPEX010001873">
    <property type="protein sequence ID" value="CAG0920121.1"/>
    <property type="molecule type" value="Genomic_DNA"/>
</dbReference>
<dbReference type="SUPFAM" id="SSF50193">
    <property type="entry name" value="Ribosomal protein L14"/>
    <property type="match status" value="1"/>
</dbReference>
<sequence>DKVLVAIKGLKKKAIIVGCKGQWVKSHVPRFDTNNCVLVNDDMSPLGNRILVPIPHSKDVDTLWLRPQQHKAARSVRLELLRHVLGGGHEAVYVAPEAGHALGSPHEPQLEDVVVAPALDDLVAGVEATVVVLLVVLEQVLGVHLIAVHQYSLPIFVCVAVLTGEEHRLTRQSMYPLGFTLRKVLVAGTEHCIDIGHSATRTQDGVPSFVANHLPHFPQHHILQQDEHRCGAKLAQAGSKLQAGPNNASASEAAAARLLQACHPSSKLLPGIDTRRVPRCPTHSCAFWDTEGYKKCRLTVDPPSSPSGIKARPTRLLSGDTPYSKISRKTTALDQLAATSAVEMASAVASPTDPLKNVVYLGFQLSPSDTISVFFWMLLGRDMKNEDFLKPSPFQGLFLSLSAVVVDQSWQQAASGTTILLSPTDYLTMMSAVRVTQVGKLVHTWDLFVILHSAPPLRLTCTKVLLLHMLIRNVHQLCVHTRITQGHIYKLWEGSRWFLPSPGHECGRL</sequence>
<evidence type="ECO:0000313" key="2">
    <source>
        <dbReference type="Proteomes" id="UP000678499"/>
    </source>
</evidence>
<keyword evidence="2" id="KW-1185">Reference proteome</keyword>
<dbReference type="Gene3D" id="2.40.150.20">
    <property type="entry name" value="Ribosomal protein L14"/>
    <property type="match status" value="1"/>
</dbReference>
<dbReference type="CDD" id="cd00337">
    <property type="entry name" value="Ribosomal_uL14"/>
    <property type="match status" value="1"/>
</dbReference>
<dbReference type="AlphaFoldDB" id="A0A7R9BTW7"/>